<dbReference type="InterPro" id="IPR015815">
    <property type="entry name" value="HIBADH-related"/>
</dbReference>
<gene>
    <name evidence="7" type="ORF">FL583_01600</name>
</gene>
<dbReference type="Pfam" id="PF14833">
    <property type="entry name" value="NAD_binding_11"/>
    <property type="match status" value="1"/>
</dbReference>
<keyword evidence="8" id="KW-1185">Reference proteome</keyword>
<dbReference type="InterPro" id="IPR008927">
    <property type="entry name" value="6-PGluconate_DH-like_C_sf"/>
</dbReference>
<dbReference type="PIRSF" id="PIRSF000103">
    <property type="entry name" value="HIBADH"/>
    <property type="match status" value="1"/>
</dbReference>
<dbReference type="OrthoDB" id="3185659at2"/>
<comment type="caution">
    <text evidence="7">The sequence shown here is derived from an EMBL/GenBank/DDBJ whole genome shotgun (WGS) entry which is preliminary data.</text>
</comment>
<reference evidence="7 8" key="1">
    <citation type="submission" date="2019-07" db="EMBL/GenBank/DDBJ databases">
        <title>Cryptosporangium phraense sp. nov., isolated from plant litter.</title>
        <authorList>
            <person name="Suriyachadkun C."/>
        </authorList>
    </citation>
    <scope>NUCLEOTIDE SEQUENCE [LARGE SCALE GENOMIC DNA]</scope>
    <source>
        <strain evidence="7 8">A-T 5661</strain>
    </source>
</reference>
<dbReference type="Gene3D" id="1.10.1040.10">
    <property type="entry name" value="N-(1-d-carboxylethyl)-l-norvaline Dehydrogenase, domain 2"/>
    <property type="match status" value="1"/>
</dbReference>
<evidence type="ECO:0000259" key="6">
    <source>
        <dbReference type="Pfam" id="PF14833"/>
    </source>
</evidence>
<dbReference type="RefSeq" id="WP_142702604.1">
    <property type="nucleotide sequence ID" value="NZ_VIRS01000001.1"/>
</dbReference>
<evidence type="ECO:0000256" key="3">
    <source>
        <dbReference type="ARBA" id="ARBA00023027"/>
    </source>
</evidence>
<dbReference type="Pfam" id="PF03446">
    <property type="entry name" value="NAD_binding_2"/>
    <property type="match status" value="1"/>
</dbReference>
<keyword evidence="2" id="KW-0560">Oxidoreductase</keyword>
<dbReference type="GO" id="GO:0050661">
    <property type="term" value="F:NADP binding"/>
    <property type="evidence" value="ECO:0007669"/>
    <property type="project" value="InterPro"/>
</dbReference>
<dbReference type="PANTHER" id="PTHR43060">
    <property type="entry name" value="3-HYDROXYISOBUTYRATE DEHYDROGENASE-LIKE 1, MITOCHONDRIAL-RELATED"/>
    <property type="match status" value="1"/>
</dbReference>
<dbReference type="AlphaFoldDB" id="A0A545B068"/>
<dbReference type="InterPro" id="IPR036291">
    <property type="entry name" value="NAD(P)-bd_dom_sf"/>
</dbReference>
<dbReference type="SUPFAM" id="SSF51735">
    <property type="entry name" value="NAD(P)-binding Rossmann-fold domains"/>
    <property type="match status" value="1"/>
</dbReference>
<dbReference type="SUPFAM" id="SSF48179">
    <property type="entry name" value="6-phosphogluconate dehydrogenase C-terminal domain-like"/>
    <property type="match status" value="1"/>
</dbReference>
<feature type="domain" description="6-phosphogluconate dehydrogenase NADP-binding" evidence="5">
    <location>
        <begin position="3"/>
        <end position="153"/>
    </location>
</feature>
<evidence type="ECO:0000256" key="1">
    <source>
        <dbReference type="ARBA" id="ARBA00009080"/>
    </source>
</evidence>
<feature type="domain" description="3-hydroxyisobutyrate dehydrogenase-like NAD-binding" evidence="6">
    <location>
        <begin position="156"/>
        <end position="259"/>
    </location>
</feature>
<comment type="similarity">
    <text evidence="1">Belongs to the HIBADH-related family.</text>
</comment>
<dbReference type="InterPro" id="IPR029154">
    <property type="entry name" value="HIBADH-like_NADP-bd"/>
</dbReference>
<organism evidence="7 8">
    <name type="scientific">Cryptosporangium phraense</name>
    <dbReference type="NCBI Taxonomy" id="2593070"/>
    <lineage>
        <taxon>Bacteria</taxon>
        <taxon>Bacillati</taxon>
        <taxon>Actinomycetota</taxon>
        <taxon>Actinomycetes</taxon>
        <taxon>Cryptosporangiales</taxon>
        <taxon>Cryptosporangiaceae</taxon>
        <taxon>Cryptosporangium</taxon>
    </lineage>
</organism>
<dbReference type="InParanoid" id="A0A545B068"/>
<keyword evidence="3" id="KW-0520">NAD</keyword>
<accession>A0A545B068</accession>
<dbReference type="InterPro" id="IPR013328">
    <property type="entry name" value="6PGD_dom2"/>
</dbReference>
<evidence type="ECO:0000313" key="8">
    <source>
        <dbReference type="Proteomes" id="UP000317982"/>
    </source>
</evidence>
<sequence length="271" mass="27386">MRLGFVGAGRMGRPMVQRLVGADHRVKVLVRSGAAKAALESDGATAVPTLADVADGAEAVLICVHTDEQVKEVAPGLIDAMRPGALLILHTTGSPATADALGDRIEVIDAPVSGGPHDILAGHITLLVGGASEAVERARPIFRSYGDPILHVGGRGNGQRVKLINNALFAANIGLLAAAVDLGAQLGVTEEALLTALPQGSANSYALGGVARAGSVGTFARAAGEFVGKDVAVVRQVVAELGGDLGALAAAHQALADLLPEHARALARSSR</sequence>
<dbReference type="EMBL" id="VIRS01000001">
    <property type="protein sequence ID" value="TQS46986.1"/>
    <property type="molecule type" value="Genomic_DNA"/>
</dbReference>
<name>A0A545B068_9ACTN</name>
<dbReference type="GO" id="GO:0051287">
    <property type="term" value="F:NAD binding"/>
    <property type="evidence" value="ECO:0007669"/>
    <property type="project" value="InterPro"/>
</dbReference>
<evidence type="ECO:0000256" key="4">
    <source>
        <dbReference type="PIRSR" id="PIRSR000103-1"/>
    </source>
</evidence>
<evidence type="ECO:0000313" key="7">
    <source>
        <dbReference type="EMBL" id="TQS46986.1"/>
    </source>
</evidence>
<dbReference type="InterPro" id="IPR006115">
    <property type="entry name" value="6PGDH_NADP-bd"/>
</dbReference>
<evidence type="ECO:0000256" key="2">
    <source>
        <dbReference type="ARBA" id="ARBA00023002"/>
    </source>
</evidence>
<dbReference type="Proteomes" id="UP000317982">
    <property type="component" value="Unassembled WGS sequence"/>
</dbReference>
<protein>
    <submittedName>
        <fullName evidence="7">NAD(P)-dependent oxidoreductase</fullName>
    </submittedName>
</protein>
<dbReference type="GO" id="GO:0016491">
    <property type="term" value="F:oxidoreductase activity"/>
    <property type="evidence" value="ECO:0007669"/>
    <property type="project" value="UniProtKB-KW"/>
</dbReference>
<dbReference type="Gene3D" id="3.40.50.720">
    <property type="entry name" value="NAD(P)-binding Rossmann-like Domain"/>
    <property type="match status" value="1"/>
</dbReference>
<proteinExistence type="inferred from homology"/>
<dbReference type="PANTHER" id="PTHR43060:SF15">
    <property type="entry name" value="3-HYDROXYISOBUTYRATE DEHYDROGENASE-LIKE 1, MITOCHONDRIAL-RELATED"/>
    <property type="match status" value="1"/>
</dbReference>
<feature type="active site" evidence="4">
    <location>
        <position position="162"/>
    </location>
</feature>
<evidence type="ECO:0000259" key="5">
    <source>
        <dbReference type="Pfam" id="PF03446"/>
    </source>
</evidence>